<accession>A0A317W750</accession>
<feature type="domain" description="Thioester reductase (TE)" evidence="3">
    <location>
        <begin position="2"/>
        <end position="84"/>
    </location>
</feature>
<dbReference type="PANTHER" id="PTHR43439">
    <property type="entry name" value="PHENYLACETATE-COENZYME A LIGASE"/>
    <property type="match status" value="1"/>
</dbReference>
<dbReference type="AlphaFoldDB" id="A0A317W750"/>
<protein>
    <recommendedName>
        <fullName evidence="3">Thioester reductase (TE) domain-containing protein</fullName>
    </recommendedName>
</protein>
<keyword evidence="5" id="KW-1185">Reference proteome</keyword>
<dbReference type="STRING" id="1450535.A0A317W750"/>
<dbReference type="SUPFAM" id="SSF51735">
    <property type="entry name" value="NAD(P)-binding Rossmann-fold domains"/>
    <property type="match status" value="1"/>
</dbReference>
<keyword evidence="1" id="KW-0596">Phosphopantetheine</keyword>
<dbReference type="Proteomes" id="UP000246702">
    <property type="component" value="Unassembled WGS sequence"/>
</dbReference>
<evidence type="ECO:0000259" key="3">
    <source>
        <dbReference type="Pfam" id="PF07993"/>
    </source>
</evidence>
<proteinExistence type="predicted"/>
<name>A0A317W750_9EURO</name>
<evidence type="ECO:0000256" key="2">
    <source>
        <dbReference type="ARBA" id="ARBA00022553"/>
    </source>
</evidence>
<dbReference type="InterPro" id="IPR051414">
    <property type="entry name" value="Adenylate-forming_Reductase"/>
</dbReference>
<evidence type="ECO:0000313" key="4">
    <source>
        <dbReference type="EMBL" id="PWY81715.1"/>
    </source>
</evidence>
<dbReference type="GeneID" id="37115511"/>
<gene>
    <name evidence="4" type="ORF">BO94DRAFT_547979</name>
</gene>
<comment type="caution">
    <text evidence="4">The sequence shown here is derived from an EMBL/GenBank/DDBJ whole genome shotgun (WGS) entry which is preliminary data.</text>
</comment>
<evidence type="ECO:0000256" key="1">
    <source>
        <dbReference type="ARBA" id="ARBA00022450"/>
    </source>
</evidence>
<dbReference type="RefSeq" id="XP_025465783.1">
    <property type="nucleotide sequence ID" value="XM_025613368.1"/>
</dbReference>
<dbReference type="EMBL" id="MSFK01000020">
    <property type="protein sequence ID" value="PWY81715.1"/>
    <property type="molecule type" value="Genomic_DNA"/>
</dbReference>
<organism evidence="4 5">
    <name type="scientific">Aspergillus sclerotioniger CBS 115572</name>
    <dbReference type="NCBI Taxonomy" id="1450535"/>
    <lineage>
        <taxon>Eukaryota</taxon>
        <taxon>Fungi</taxon>
        <taxon>Dikarya</taxon>
        <taxon>Ascomycota</taxon>
        <taxon>Pezizomycotina</taxon>
        <taxon>Eurotiomycetes</taxon>
        <taxon>Eurotiomycetidae</taxon>
        <taxon>Eurotiales</taxon>
        <taxon>Aspergillaceae</taxon>
        <taxon>Aspergillus</taxon>
        <taxon>Aspergillus subgen. Circumdati</taxon>
    </lineage>
</organism>
<dbReference type="Pfam" id="PF07993">
    <property type="entry name" value="NAD_binding_4"/>
    <property type="match status" value="1"/>
</dbReference>
<reference evidence="4 5" key="1">
    <citation type="submission" date="2016-12" db="EMBL/GenBank/DDBJ databases">
        <title>The genomes of Aspergillus section Nigri reveals drivers in fungal speciation.</title>
        <authorList>
            <consortium name="DOE Joint Genome Institute"/>
            <person name="Vesth T.C."/>
            <person name="Nybo J."/>
            <person name="Theobald S."/>
            <person name="Brandl J."/>
            <person name="Frisvad J.C."/>
            <person name="Nielsen K.F."/>
            <person name="Lyhne E.K."/>
            <person name="Kogle M.E."/>
            <person name="Kuo A."/>
            <person name="Riley R."/>
            <person name="Clum A."/>
            <person name="Nolan M."/>
            <person name="Lipzen A."/>
            <person name="Salamov A."/>
            <person name="Henrissat B."/>
            <person name="Wiebenga A."/>
            <person name="De Vries R.P."/>
            <person name="Grigoriev I.V."/>
            <person name="Mortensen U.H."/>
            <person name="Andersen M.R."/>
            <person name="Baker S.E."/>
        </authorList>
    </citation>
    <scope>NUCLEOTIDE SEQUENCE [LARGE SCALE GENOMIC DNA]</scope>
    <source>
        <strain evidence="4 5">CBS 115572</strain>
    </source>
</reference>
<dbReference type="Gene3D" id="3.40.50.720">
    <property type="entry name" value="NAD(P)-binding Rossmann-like Domain"/>
    <property type="match status" value="1"/>
</dbReference>
<sequence length="205" mass="22681">MTGYAQSKYIAESLLTDAAARWHLDISILRLGQVVGSSDAGSSERWESHDWVHSMVRLCRTTGLIPSDLVQVDWVPVDRMSRAMLEIALRPRRDDAGGQANVFHLVHPRQIPFAHLADAIQASSGPASQQLGFKEWVEALGNLPAGMLSAGIEEERIRIFPFFASLVGKWCPSMDTSRACMASPTLAALRPIDGGLLERWCRDWV</sequence>
<dbReference type="PANTHER" id="PTHR43439:SF2">
    <property type="entry name" value="ENZYME, PUTATIVE (JCVI)-RELATED"/>
    <property type="match status" value="1"/>
</dbReference>
<evidence type="ECO:0000313" key="5">
    <source>
        <dbReference type="Proteomes" id="UP000246702"/>
    </source>
</evidence>
<dbReference type="InterPro" id="IPR036291">
    <property type="entry name" value="NAD(P)-bd_dom_sf"/>
</dbReference>
<keyword evidence="2" id="KW-0597">Phosphoprotein</keyword>
<dbReference type="InterPro" id="IPR013120">
    <property type="entry name" value="FAR_NAD-bd"/>
</dbReference>
<dbReference type="OrthoDB" id="4259646at2759"/>